<evidence type="ECO:0000259" key="4">
    <source>
        <dbReference type="PROSITE" id="PS50089"/>
    </source>
</evidence>
<dbReference type="InterPro" id="IPR001841">
    <property type="entry name" value="Znf_RING"/>
</dbReference>
<dbReference type="InterPro" id="IPR013083">
    <property type="entry name" value="Znf_RING/FYVE/PHD"/>
</dbReference>
<evidence type="ECO:0000256" key="1">
    <source>
        <dbReference type="ARBA" id="ARBA00022723"/>
    </source>
</evidence>
<dbReference type="Gene3D" id="3.30.160.60">
    <property type="entry name" value="Classic Zinc Finger"/>
    <property type="match status" value="1"/>
</dbReference>
<dbReference type="GO" id="GO:0005164">
    <property type="term" value="F:tumor necrosis factor receptor binding"/>
    <property type="evidence" value="ECO:0007669"/>
    <property type="project" value="TreeGrafter"/>
</dbReference>
<proteinExistence type="predicted"/>
<dbReference type="AlphaFoldDB" id="A0A9W8BAC5"/>
<feature type="compositionally biased region" description="Polar residues" evidence="3">
    <location>
        <begin position="1036"/>
        <end position="1053"/>
    </location>
</feature>
<evidence type="ECO:0000313" key="7">
    <source>
        <dbReference type="Proteomes" id="UP001151582"/>
    </source>
</evidence>
<evidence type="ECO:0008006" key="8">
    <source>
        <dbReference type="Google" id="ProtNLM"/>
    </source>
</evidence>
<feature type="region of interest" description="Disordered" evidence="3">
    <location>
        <begin position="1"/>
        <end position="29"/>
    </location>
</feature>
<keyword evidence="7" id="KW-1185">Reference proteome</keyword>
<dbReference type="PROSITE" id="PS50119">
    <property type="entry name" value="ZF_BBOX"/>
    <property type="match status" value="1"/>
</dbReference>
<feature type="domain" description="B box-type" evidence="5">
    <location>
        <begin position="203"/>
        <end position="240"/>
    </location>
</feature>
<dbReference type="SUPFAM" id="SSF57845">
    <property type="entry name" value="B-box zinc-binding domain"/>
    <property type="match status" value="1"/>
</dbReference>
<evidence type="ECO:0000256" key="3">
    <source>
        <dbReference type="SAM" id="MobiDB-lite"/>
    </source>
</evidence>
<feature type="compositionally biased region" description="Low complexity" evidence="3">
    <location>
        <begin position="622"/>
        <end position="643"/>
    </location>
</feature>
<dbReference type="Proteomes" id="UP001151582">
    <property type="component" value="Unassembled WGS sequence"/>
</dbReference>
<feature type="region of interest" description="Disordered" evidence="3">
    <location>
        <begin position="1125"/>
        <end position="1236"/>
    </location>
</feature>
<dbReference type="GO" id="GO:0061630">
    <property type="term" value="F:ubiquitin protein ligase activity"/>
    <property type="evidence" value="ECO:0007669"/>
    <property type="project" value="TreeGrafter"/>
</dbReference>
<feature type="region of interest" description="Disordered" evidence="3">
    <location>
        <begin position="539"/>
        <end position="588"/>
    </location>
</feature>
<feature type="region of interest" description="Disordered" evidence="3">
    <location>
        <begin position="1024"/>
        <end position="1096"/>
    </location>
</feature>
<dbReference type="GO" id="GO:0006513">
    <property type="term" value="P:protein monoubiquitination"/>
    <property type="evidence" value="ECO:0007669"/>
    <property type="project" value="TreeGrafter"/>
</dbReference>
<feature type="compositionally biased region" description="Polar residues" evidence="3">
    <location>
        <begin position="539"/>
        <end position="553"/>
    </location>
</feature>
<dbReference type="GO" id="GO:0070842">
    <property type="term" value="P:aggresome assembly"/>
    <property type="evidence" value="ECO:0007669"/>
    <property type="project" value="TreeGrafter"/>
</dbReference>
<dbReference type="CDD" id="cd19756">
    <property type="entry name" value="Bbox2"/>
    <property type="match status" value="1"/>
</dbReference>
<feature type="region of interest" description="Disordered" evidence="3">
    <location>
        <begin position="600"/>
        <end position="644"/>
    </location>
</feature>
<dbReference type="EMBL" id="JANBQB010000114">
    <property type="protein sequence ID" value="KAJ1981725.1"/>
    <property type="molecule type" value="Genomic_DNA"/>
</dbReference>
<dbReference type="CDD" id="cd16619">
    <property type="entry name" value="mRING-HC-C4C4_TRIM37_C-VIII"/>
    <property type="match status" value="1"/>
</dbReference>
<dbReference type="OrthoDB" id="192247at2759"/>
<keyword evidence="1" id="KW-0479">Metal-binding</keyword>
<feature type="compositionally biased region" description="Low complexity" evidence="3">
    <location>
        <begin position="603"/>
        <end position="615"/>
    </location>
</feature>
<dbReference type="GO" id="GO:0031625">
    <property type="term" value="F:ubiquitin protein ligase binding"/>
    <property type="evidence" value="ECO:0007669"/>
    <property type="project" value="TreeGrafter"/>
</dbReference>
<dbReference type="PROSITE" id="PS50089">
    <property type="entry name" value="ZF_RING_2"/>
    <property type="match status" value="1"/>
</dbReference>
<dbReference type="PANTHER" id="PTHR36754:SF2">
    <property type="entry name" value="E3 UBIQUITIN-PROTEIN LIGASE TRIM37"/>
    <property type="match status" value="1"/>
</dbReference>
<accession>A0A9W8BAC5</accession>
<feature type="compositionally biased region" description="Low complexity" evidence="3">
    <location>
        <begin position="1139"/>
        <end position="1148"/>
    </location>
</feature>
<name>A0A9W8BAC5_9FUNG</name>
<dbReference type="SUPFAM" id="SSF57850">
    <property type="entry name" value="RING/U-box"/>
    <property type="match status" value="1"/>
</dbReference>
<dbReference type="InterPro" id="IPR000315">
    <property type="entry name" value="Znf_B-box"/>
</dbReference>
<feature type="compositionally biased region" description="Polar residues" evidence="3">
    <location>
        <begin position="886"/>
        <end position="898"/>
    </location>
</feature>
<feature type="region of interest" description="Disordered" evidence="3">
    <location>
        <begin position="882"/>
        <end position="948"/>
    </location>
</feature>
<organism evidence="6 7">
    <name type="scientific">Dimargaris verticillata</name>
    <dbReference type="NCBI Taxonomy" id="2761393"/>
    <lineage>
        <taxon>Eukaryota</taxon>
        <taxon>Fungi</taxon>
        <taxon>Fungi incertae sedis</taxon>
        <taxon>Zoopagomycota</taxon>
        <taxon>Kickxellomycotina</taxon>
        <taxon>Dimargaritomycetes</taxon>
        <taxon>Dimargaritales</taxon>
        <taxon>Dimargaritaceae</taxon>
        <taxon>Dimargaris</taxon>
    </lineage>
</organism>
<sequence>MFAPTFDFNFGHESPPETTHSTSSSSVAARPGRVYSLGGIVDPSPGRGRSKSVSALKSGLRSWTVRQGITTLTTSTSAEGPSGVVEPSSNASTPRLARAVLSPVEELFQCFICMGTLRDAVICPKCSKLSCAQCITHKEECPHCRVPLTVAQLVNCRFVSELHERLRRLDIAGLSNSPKQHRISPIASTAIAQGLAQPCDERCENHDLPRTYFCLTCRTPLCSDCAMLSAEHKGHSFNKLDSVYQSSTVGIQQQLKELERIDETVTAGLQRLGQQSVQLLSADAKLEEELEALIHQEQEHLQSQVSREISSLHSRRDNLLALRQNIHSTQHSIGLLLDHHQKSELVLYKHILDDKVSDILAEVHANYTQTLAIASLKTRLIPEFEYDTVRIPHFDQILHSHIPSFSGLLFLASGIIWQLKITIERVHDQHFLSVALEMVKGRDANEPATYLGTIRLVHPNDDRQGITRKFSGCYRQGIAQGVDRVCSVMQLQTDGYYHSPDNALVIQYGVRAELHRQKDQDQARYIGMLEESLFKLKQQLAQSSPGSPTTSRASADMWTAHSPPQDKNSGTALAMAPPLPPPTFEFNFSQPASLGQVLAANRTPTGPTGGASTSPRATNANPTLTHGSPPLSPSSSPSWTSPLGRDVFAPSPRGLCQTLGDNISTDLAPAESDWSFLDNSPHVEFPPATNNEPLSFPNAFNDSPGNLDSGARFAHRLGDATLDDSVPLSRRATTGIIAEGAGPSLSPSSLLPVAEAPFPTLPNLNIRTAPRRSMGSGLGGCQHLNGQVPPLASPATINRRLSDVFARSKATPAAAEPGDFQQWLAERRRSGGRGAFSSAVFHRFHEAYDREQSTSRHSILGPSVDKMPKLAVTPFRKLVMRKSSPLPLNQNASPNRENSSSTISSSPTSSLSQASPPSSVTNLAASTVSPGIPSKLSKKAPSALLRPSPARKAIIRSAHRKVLRSPASSNQKVDFYTPILLRSLRRPGELEDLMRRQKEDPAFAAQLRHDHSAFFAQRVRRPLEGETSDEDHHGNSETLGASNASDVFTTGSTPEALRTQPAESARRYSAKPSTRGKPAATSHHRGLRRSTVMPPLIPLAKLKSPPSSKGRAAALLKIPVRSRATSLGRSAHELRERSTTLSSSLAATISPRGSRSVANGRPPLLPLPHSYPARKRPDGTIGNANTPSPCKPDPAGPNCTSVPKSLDTMQSSPTTVTSALSSPRPPVSVNADSSTA</sequence>
<feature type="compositionally biased region" description="Low complexity" evidence="3">
    <location>
        <begin position="12"/>
        <end position="26"/>
    </location>
</feature>
<dbReference type="PANTHER" id="PTHR36754">
    <property type="entry name" value="E3 UBIQUITIN-PROTEIN LIGASE TRIM37"/>
    <property type="match status" value="1"/>
</dbReference>
<comment type="caution">
    <text evidence="6">The sequence shown here is derived from an EMBL/GenBank/DDBJ whole genome shotgun (WGS) entry which is preliminary data.</text>
</comment>
<dbReference type="GO" id="GO:0016235">
    <property type="term" value="C:aggresome"/>
    <property type="evidence" value="ECO:0007669"/>
    <property type="project" value="TreeGrafter"/>
</dbReference>
<keyword evidence="2" id="KW-0862">Zinc</keyword>
<dbReference type="GO" id="GO:0005778">
    <property type="term" value="C:peroxisomal membrane"/>
    <property type="evidence" value="ECO:0007669"/>
    <property type="project" value="TreeGrafter"/>
</dbReference>
<feature type="domain" description="RING-type" evidence="4">
    <location>
        <begin position="110"/>
        <end position="145"/>
    </location>
</feature>
<evidence type="ECO:0000313" key="6">
    <source>
        <dbReference type="EMBL" id="KAJ1981725.1"/>
    </source>
</evidence>
<gene>
    <name evidence="6" type="ORF">H4R34_001961</name>
</gene>
<dbReference type="Pfam" id="PF00643">
    <property type="entry name" value="zf-B_box"/>
    <property type="match status" value="1"/>
</dbReference>
<dbReference type="InterPro" id="IPR053003">
    <property type="entry name" value="TRIM_RBCC_E3_ubiq-ligases"/>
</dbReference>
<evidence type="ECO:0000259" key="5">
    <source>
        <dbReference type="PROSITE" id="PS50119"/>
    </source>
</evidence>
<evidence type="ECO:0000256" key="2">
    <source>
        <dbReference type="PROSITE-ProRule" id="PRU00024"/>
    </source>
</evidence>
<dbReference type="GO" id="GO:0008270">
    <property type="term" value="F:zinc ion binding"/>
    <property type="evidence" value="ECO:0007669"/>
    <property type="project" value="UniProtKB-KW"/>
</dbReference>
<keyword evidence="2" id="KW-0863">Zinc-finger</keyword>
<protein>
    <recommendedName>
        <fullName evidence="8">B box-type domain-containing protein</fullName>
    </recommendedName>
</protein>
<feature type="compositionally biased region" description="Low complexity" evidence="3">
    <location>
        <begin position="899"/>
        <end position="921"/>
    </location>
</feature>
<dbReference type="Gene3D" id="3.30.40.10">
    <property type="entry name" value="Zinc/RING finger domain, C3HC4 (zinc finger)"/>
    <property type="match status" value="1"/>
</dbReference>
<dbReference type="GO" id="GO:0051865">
    <property type="term" value="P:protein autoubiquitination"/>
    <property type="evidence" value="ECO:0007669"/>
    <property type="project" value="TreeGrafter"/>
</dbReference>
<feature type="compositionally biased region" description="Polar residues" evidence="3">
    <location>
        <begin position="1198"/>
        <end position="1221"/>
    </location>
</feature>
<reference evidence="6" key="1">
    <citation type="submission" date="2022-07" db="EMBL/GenBank/DDBJ databases">
        <title>Phylogenomic reconstructions and comparative analyses of Kickxellomycotina fungi.</title>
        <authorList>
            <person name="Reynolds N.K."/>
            <person name="Stajich J.E."/>
            <person name="Barry K."/>
            <person name="Grigoriev I.V."/>
            <person name="Crous P."/>
            <person name="Smith M.E."/>
        </authorList>
    </citation>
    <scope>NUCLEOTIDE SEQUENCE</scope>
    <source>
        <strain evidence="6">RSA 567</strain>
    </source>
</reference>